<dbReference type="GO" id="GO:0005634">
    <property type="term" value="C:nucleus"/>
    <property type="evidence" value="ECO:0007669"/>
    <property type="project" value="UniProtKB-SubCell"/>
</dbReference>
<dbReference type="PROSITE" id="PS51450">
    <property type="entry name" value="LRR"/>
    <property type="match status" value="1"/>
</dbReference>
<dbReference type="Proteomes" id="UP000275078">
    <property type="component" value="Unassembled WGS sequence"/>
</dbReference>
<protein>
    <submittedName>
        <fullName evidence="11">NTF2-like protein</fullName>
    </submittedName>
</protein>
<feature type="domain" description="NTF2" evidence="9">
    <location>
        <begin position="418"/>
        <end position="596"/>
    </location>
</feature>
<dbReference type="Gene3D" id="3.80.10.10">
    <property type="entry name" value="Ribonuclease Inhibitor"/>
    <property type="match status" value="1"/>
</dbReference>
<evidence type="ECO:0000256" key="1">
    <source>
        <dbReference type="ARBA" id="ARBA00004123"/>
    </source>
</evidence>
<dbReference type="PROSITE" id="PS51281">
    <property type="entry name" value="TAP_C"/>
    <property type="match status" value="1"/>
</dbReference>
<evidence type="ECO:0000259" key="9">
    <source>
        <dbReference type="PROSITE" id="PS50177"/>
    </source>
</evidence>
<dbReference type="InterPro" id="IPR002075">
    <property type="entry name" value="NTF2_dom"/>
</dbReference>
<evidence type="ECO:0000256" key="8">
    <source>
        <dbReference type="SAM" id="MobiDB-lite"/>
    </source>
</evidence>
<dbReference type="SMART" id="SM00804">
    <property type="entry name" value="TAP_C"/>
    <property type="match status" value="1"/>
</dbReference>
<evidence type="ECO:0000256" key="2">
    <source>
        <dbReference type="ARBA" id="ARBA00009285"/>
    </source>
</evidence>
<dbReference type="GO" id="GO:0003723">
    <property type="term" value="F:RNA binding"/>
    <property type="evidence" value="ECO:0007669"/>
    <property type="project" value="TreeGrafter"/>
</dbReference>
<evidence type="ECO:0000256" key="3">
    <source>
        <dbReference type="ARBA" id="ARBA00022448"/>
    </source>
</evidence>
<evidence type="ECO:0000256" key="4">
    <source>
        <dbReference type="ARBA" id="ARBA00022614"/>
    </source>
</evidence>
<dbReference type="InterPro" id="IPR009060">
    <property type="entry name" value="UBA-like_sf"/>
</dbReference>
<keyword evidence="4" id="KW-0433">Leucine-rich repeat</keyword>
<dbReference type="EMBL" id="ML119900">
    <property type="protein sequence ID" value="RPA71783.1"/>
    <property type="molecule type" value="Genomic_DNA"/>
</dbReference>
<keyword evidence="5" id="KW-0677">Repeat</keyword>
<feature type="domain" description="TAP-C" evidence="10">
    <location>
        <begin position="640"/>
        <end position="694"/>
    </location>
</feature>
<keyword evidence="6" id="KW-0509">mRNA transport</keyword>
<gene>
    <name evidence="11" type="ORF">BJ508DRAFT_217707</name>
</gene>
<dbReference type="STRING" id="1160509.A0A3N4HBG9"/>
<dbReference type="InterPro" id="IPR018222">
    <property type="entry name" value="Nuclear_transport_factor_2_euk"/>
</dbReference>
<evidence type="ECO:0000313" key="11">
    <source>
        <dbReference type="EMBL" id="RPA71783.1"/>
    </source>
</evidence>
<evidence type="ECO:0000256" key="7">
    <source>
        <dbReference type="ARBA" id="ARBA00023242"/>
    </source>
</evidence>
<feature type="region of interest" description="Disordered" evidence="8">
    <location>
        <begin position="1"/>
        <end position="105"/>
    </location>
</feature>
<dbReference type="SUPFAM" id="SSF52058">
    <property type="entry name" value="L domain-like"/>
    <property type="match status" value="1"/>
</dbReference>
<accession>A0A3N4HBG9</accession>
<dbReference type="Gene3D" id="1.10.8.10">
    <property type="entry name" value="DNA helicase RuvA subunit, C-terminal domain"/>
    <property type="match status" value="1"/>
</dbReference>
<dbReference type="PROSITE" id="PS50177">
    <property type="entry name" value="NTF2_DOMAIN"/>
    <property type="match status" value="1"/>
</dbReference>
<dbReference type="Pfam" id="PF22602">
    <property type="entry name" value="NXF_NTF2"/>
    <property type="match status" value="1"/>
</dbReference>
<dbReference type="InterPro" id="IPR005637">
    <property type="entry name" value="TAP_C_dom"/>
</dbReference>
<proteinExistence type="inferred from homology"/>
<keyword evidence="7" id="KW-0539">Nucleus</keyword>
<dbReference type="Pfam" id="PF03943">
    <property type="entry name" value="TAP_C"/>
    <property type="match status" value="1"/>
</dbReference>
<comment type="similarity">
    <text evidence="2">Belongs to the NXF family.</text>
</comment>
<evidence type="ECO:0000256" key="5">
    <source>
        <dbReference type="ARBA" id="ARBA00022737"/>
    </source>
</evidence>
<dbReference type="Gene3D" id="3.10.450.50">
    <property type="match status" value="1"/>
</dbReference>
<dbReference type="InterPro" id="IPR032675">
    <property type="entry name" value="LRR_dom_sf"/>
</dbReference>
<feature type="compositionally biased region" description="Gly residues" evidence="8">
    <location>
        <begin position="1"/>
        <end position="41"/>
    </location>
</feature>
<reference evidence="11 12" key="1">
    <citation type="journal article" date="2018" name="Nat. Ecol. Evol.">
        <title>Pezizomycetes genomes reveal the molecular basis of ectomycorrhizal truffle lifestyle.</title>
        <authorList>
            <person name="Murat C."/>
            <person name="Payen T."/>
            <person name="Noel B."/>
            <person name="Kuo A."/>
            <person name="Morin E."/>
            <person name="Chen J."/>
            <person name="Kohler A."/>
            <person name="Krizsan K."/>
            <person name="Balestrini R."/>
            <person name="Da Silva C."/>
            <person name="Montanini B."/>
            <person name="Hainaut M."/>
            <person name="Levati E."/>
            <person name="Barry K.W."/>
            <person name="Belfiori B."/>
            <person name="Cichocki N."/>
            <person name="Clum A."/>
            <person name="Dockter R.B."/>
            <person name="Fauchery L."/>
            <person name="Guy J."/>
            <person name="Iotti M."/>
            <person name="Le Tacon F."/>
            <person name="Lindquist E.A."/>
            <person name="Lipzen A."/>
            <person name="Malagnac F."/>
            <person name="Mello A."/>
            <person name="Molinier V."/>
            <person name="Miyauchi S."/>
            <person name="Poulain J."/>
            <person name="Riccioni C."/>
            <person name="Rubini A."/>
            <person name="Sitrit Y."/>
            <person name="Splivallo R."/>
            <person name="Traeger S."/>
            <person name="Wang M."/>
            <person name="Zifcakova L."/>
            <person name="Wipf D."/>
            <person name="Zambonelli A."/>
            <person name="Paolocci F."/>
            <person name="Nowrousian M."/>
            <person name="Ottonello S."/>
            <person name="Baldrian P."/>
            <person name="Spatafora J.W."/>
            <person name="Henrissat B."/>
            <person name="Nagy L.G."/>
            <person name="Aury J.M."/>
            <person name="Wincker P."/>
            <person name="Grigoriev I.V."/>
            <person name="Bonfante P."/>
            <person name="Martin F.M."/>
        </authorList>
    </citation>
    <scope>NUCLEOTIDE SEQUENCE [LARGE SCALE GENOMIC DNA]</scope>
    <source>
        <strain evidence="11 12">RN42</strain>
    </source>
</reference>
<dbReference type="PANTHER" id="PTHR10662">
    <property type="entry name" value="NUCLEAR RNA EXPORT FACTOR"/>
    <property type="match status" value="1"/>
</dbReference>
<dbReference type="AlphaFoldDB" id="A0A3N4HBG9"/>
<name>A0A3N4HBG9_ASCIM</name>
<evidence type="ECO:0000313" key="12">
    <source>
        <dbReference type="Proteomes" id="UP000275078"/>
    </source>
</evidence>
<organism evidence="11 12">
    <name type="scientific">Ascobolus immersus RN42</name>
    <dbReference type="NCBI Taxonomy" id="1160509"/>
    <lineage>
        <taxon>Eukaryota</taxon>
        <taxon>Fungi</taxon>
        <taxon>Dikarya</taxon>
        <taxon>Ascomycota</taxon>
        <taxon>Pezizomycotina</taxon>
        <taxon>Pezizomycetes</taxon>
        <taxon>Pezizales</taxon>
        <taxon>Ascobolaceae</taxon>
        <taxon>Ascobolus</taxon>
    </lineage>
</organism>
<dbReference type="InterPro" id="IPR001611">
    <property type="entry name" value="Leu-rich_rpt"/>
</dbReference>
<evidence type="ECO:0000256" key="6">
    <source>
        <dbReference type="ARBA" id="ARBA00022816"/>
    </source>
</evidence>
<dbReference type="OrthoDB" id="25872at2759"/>
<dbReference type="GO" id="GO:0016973">
    <property type="term" value="P:poly(A)+ mRNA export from nucleus"/>
    <property type="evidence" value="ECO:0007669"/>
    <property type="project" value="TreeGrafter"/>
</dbReference>
<dbReference type="InterPro" id="IPR032710">
    <property type="entry name" value="NTF2-like_dom_sf"/>
</dbReference>
<sequence>MNTRQGGGGRGGGSGGRGGGPGGRGGGPGGRGGRGGPGGINRGPPRGPRSTRDRDGDLEMGARPLPATRSRTSGIHKGGPPPRGHANGGRGRGGPARPPLPGPRNIRANIKAQSPFGLVEVKVTGWGDTQADRDDVIAFLEDRADCKVKKSRLTGKVLILSIPYEEVTSILAQDNTEYRNSYLVITAPKYIPIDGGDDKAEKTIQAVTSRDSGVKTSETIEILGRVLTSRYNADAKLLDLSRLADDPILQQAGFFQLSSTKSKMFPAMMLVADKRFASAEDKRNAVQSVSLAYNGLSNINTVSALSLSFPDLKNLSLEGNSIATWADLGSWRFRFRDLEQLVLSGNPIANLPGYAEECVRKWPRLVMLDNVVIDRAKIGTAPPSSDEPPKAAGIVHNSQITGFPLGIKPGFTTDSADVASTFLGQFFSKYDNDKEALLNAYYDETSVFTISANTLAPRVQQVGVKIPPKPWEVYYTFSRNLSRVHNLEVMARKYNQGITQIRKTWRDLPRTHHDISKIENWVYDYWPVEGLPDPNDPSNIAGVGGMMVMIHGDFQETEATVNGQSTGVRRSFDRTFTLGPGKTASGVRVVNDMLVLRPYGGADAWKPTPDPVPPVVVAVPQQQAPPVVPVPGQPAPISEETKQAMLVQLWQNTQLTEQYVMMCLEEAGWDLAKAFASYEMAQAQGLLPPDAFRS</sequence>
<dbReference type="SUPFAM" id="SSF54427">
    <property type="entry name" value="NTF2-like"/>
    <property type="match status" value="1"/>
</dbReference>
<dbReference type="PANTHER" id="PTHR10662:SF22">
    <property type="entry name" value="NUCLEAR RNA EXPORT FACTOR 1"/>
    <property type="match status" value="1"/>
</dbReference>
<dbReference type="CDD" id="cd14342">
    <property type="entry name" value="UBA_TAP-C"/>
    <property type="match status" value="1"/>
</dbReference>
<evidence type="ECO:0000259" key="10">
    <source>
        <dbReference type="PROSITE" id="PS51281"/>
    </source>
</evidence>
<keyword evidence="12" id="KW-1185">Reference proteome</keyword>
<keyword evidence="3" id="KW-0813">Transport</keyword>
<dbReference type="SUPFAM" id="SSF46934">
    <property type="entry name" value="UBA-like"/>
    <property type="match status" value="1"/>
</dbReference>
<comment type="subcellular location">
    <subcellularLocation>
        <location evidence="1">Nucleus</location>
    </subcellularLocation>
</comment>
<dbReference type="InterPro" id="IPR030217">
    <property type="entry name" value="NXF_fam"/>
</dbReference>